<evidence type="ECO:0000256" key="3">
    <source>
        <dbReference type="PROSITE-ProRule" id="PRU00339"/>
    </source>
</evidence>
<comment type="caution">
    <text evidence="4">The sequence shown here is derived from an EMBL/GenBank/DDBJ whole genome shotgun (WGS) entry which is preliminary data.</text>
</comment>
<dbReference type="SUPFAM" id="SSF48452">
    <property type="entry name" value="TPR-like"/>
    <property type="match status" value="1"/>
</dbReference>
<keyword evidence="2 3" id="KW-0802">TPR repeat</keyword>
<proteinExistence type="predicted"/>
<keyword evidence="5" id="KW-1185">Reference proteome</keyword>
<dbReference type="InterPro" id="IPR011990">
    <property type="entry name" value="TPR-like_helical_dom_sf"/>
</dbReference>
<dbReference type="InterPro" id="IPR019734">
    <property type="entry name" value="TPR_rpt"/>
</dbReference>
<gene>
    <name evidence="4" type="ORF">RFI_10883</name>
</gene>
<dbReference type="EMBL" id="ASPP01007988">
    <property type="protein sequence ID" value="ETO26255.1"/>
    <property type="molecule type" value="Genomic_DNA"/>
</dbReference>
<feature type="repeat" description="TPR" evidence="3">
    <location>
        <begin position="242"/>
        <end position="275"/>
    </location>
</feature>
<dbReference type="Pfam" id="PF13424">
    <property type="entry name" value="TPR_12"/>
    <property type="match status" value="2"/>
</dbReference>
<organism evidence="4 5">
    <name type="scientific">Reticulomyxa filosa</name>
    <dbReference type="NCBI Taxonomy" id="46433"/>
    <lineage>
        <taxon>Eukaryota</taxon>
        <taxon>Sar</taxon>
        <taxon>Rhizaria</taxon>
        <taxon>Retaria</taxon>
        <taxon>Foraminifera</taxon>
        <taxon>Monothalamids</taxon>
        <taxon>Reticulomyxidae</taxon>
        <taxon>Reticulomyxa</taxon>
    </lineage>
</organism>
<accession>X6NIU8</accession>
<protein>
    <submittedName>
        <fullName evidence="4">Uncharacterized protein</fullName>
    </submittedName>
</protein>
<dbReference type="SMART" id="SM00028">
    <property type="entry name" value="TPR"/>
    <property type="match status" value="4"/>
</dbReference>
<keyword evidence="1" id="KW-0677">Repeat</keyword>
<dbReference type="PANTHER" id="PTHR45641">
    <property type="entry name" value="TETRATRICOPEPTIDE REPEAT PROTEIN (AFU_ORTHOLOGUE AFUA_6G03870)"/>
    <property type="match status" value="1"/>
</dbReference>
<evidence type="ECO:0000313" key="4">
    <source>
        <dbReference type="EMBL" id="ETO26255.1"/>
    </source>
</evidence>
<feature type="repeat" description="TPR" evidence="3">
    <location>
        <begin position="200"/>
        <end position="233"/>
    </location>
</feature>
<dbReference type="OrthoDB" id="626167at2759"/>
<evidence type="ECO:0000256" key="1">
    <source>
        <dbReference type="ARBA" id="ARBA00022737"/>
    </source>
</evidence>
<dbReference type="AlphaFoldDB" id="X6NIU8"/>
<dbReference type="Proteomes" id="UP000023152">
    <property type="component" value="Unassembled WGS sequence"/>
</dbReference>
<dbReference type="PROSITE" id="PS50005">
    <property type="entry name" value="TPR"/>
    <property type="match status" value="2"/>
</dbReference>
<dbReference type="PANTHER" id="PTHR45641:SF19">
    <property type="entry name" value="NEPHROCYSTIN-3"/>
    <property type="match status" value="1"/>
</dbReference>
<evidence type="ECO:0000256" key="2">
    <source>
        <dbReference type="ARBA" id="ARBA00022803"/>
    </source>
</evidence>
<sequence>MKLKLKILTDAIEKENMKSKSKKMSDAKRHWSIAWTTVNWTAAIKVEQMLRKHEQGLIVIANNTHEWKHLNVNKGSDSDCSFRKLINDKSVVIKKKEDYLIYVIIKKMIILDDVTINGNVYAVDCDIRCQGQIDEQLRSSLAPIQWNTKMHYHIPLQLQNLQHKKQESLIAELFDEAIVYSQQFLQIYLDSFGFAFPLVADTYDCLGVLFNNKGQYDQAIECHEKALKITTDILGTDNTFAAAIDANLGLAYYNRGEADTAAEHYEKVLQIRLDILGSNHLDVADTYSFLGFLCEDLARYTQSIECHEKALMIRKAILGHDKIVGDSIWDLGRAYEVINRTDKADEYFNEAWKIYKQIIQQKQDKKLLSCELKKI</sequence>
<name>X6NIU8_RETFI</name>
<evidence type="ECO:0000313" key="5">
    <source>
        <dbReference type="Proteomes" id="UP000023152"/>
    </source>
</evidence>
<reference evidence="4 5" key="1">
    <citation type="journal article" date="2013" name="Curr. Biol.">
        <title>The Genome of the Foraminiferan Reticulomyxa filosa.</title>
        <authorList>
            <person name="Glockner G."/>
            <person name="Hulsmann N."/>
            <person name="Schleicher M."/>
            <person name="Noegel A.A."/>
            <person name="Eichinger L."/>
            <person name="Gallinger C."/>
            <person name="Pawlowski J."/>
            <person name="Sierra R."/>
            <person name="Euteneuer U."/>
            <person name="Pillet L."/>
            <person name="Moustafa A."/>
            <person name="Platzer M."/>
            <person name="Groth M."/>
            <person name="Szafranski K."/>
            <person name="Schliwa M."/>
        </authorList>
    </citation>
    <scope>NUCLEOTIDE SEQUENCE [LARGE SCALE GENOMIC DNA]</scope>
</reference>
<dbReference type="Gene3D" id="1.25.40.10">
    <property type="entry name" value="Tetratricopeptide repeat domain"/>
    <property type="match status" value="1"/>
</dbReference>